<dbReference type="Proteomes" id="UP000307657">
    <property type="component" value="Unassembled WGS sequence"/>
</dbReference>
<sequence length="319" mass="38023">MRYLTFAFFFISSIVVSQNYKLVDKTVSEYPQFHSLISLSNKIKNDFKKESEKARAAYTWIAINIDYDIEAYKKPKPLRFISYKDDKSYKETQKKYLKRKIDFALISKKALCEGYSAMFVELCNLLNLESRIVKGISRVNPTEINSFKTTKNHAWNTVKVNNKWHLLDITWSSGFMDPKSGKWIKSFNDFYYFTKPEHFITSHYPQYDRWQLLDNPISLTSFYQKPIFYAHYYKSKLKLNHKHKGNIKVTENEIILFFDKKSNKERLHYSLLDDKYVKHLRLKKIEGNTYQARINYKSNTSNILTLYVNLNPIINFTVN</sequence>
<dbReference type="InterPro" id="IPR038765">
    <property type="entry name" value="Papain-like_cys_pep_sf"/>
</dbReference>
<dbReference type="SMART" id="SM00460">
    <property type="entry name" value="TGc"/>
    <property type="match status" value="1"/>
</dbReference>
<protein>
    <recommendedName>
        <fullName evidence="1">Transglutaminase-like domain-containing protein</fullName>
    </recommendedName>
</protein>
<dbReference type="GO" id="GO:0005737">
    <property type="term" value="C:cytoplasm"/>
    <property type="evidence" value="ECO:0007669"/>
    <property type="project" value="TreeGrafter"/>
</dbReference>
<organism evidence="2 3">
    <name type="scientific">Pontimicrobium aquaticum</name>
    <dbReference type="NCBI Taxonomy" id="2565367"/>
    <lineage>
        <taxon>Bacteria</taxon>
        <taxon>Pseudomonadati</taxon>
        <taxon>Bacteroidota</taxon>
        <taxon>Flavobacteriia</taxon>
        <taxon>Flavobacteriales</taxon>
        <taxon>Flavobacteriaceae</taxon>
        <taxon>Pontimicrobium</taxon>
    </lineage>
</organism>
<gene>
    <name evidence="2" type="ORF">E5167_07040</name>
</gene>
<dbReference type="EMBL" id="SUPL01000003">
    <property type="protein sequence ID" value="TJY36411.1"/>
    <property type="molecule type" value="Genomic_DNA"/>
</dbReference>
<dbReference type="InterPro" id="IPR052557">
    <property type="entry name" value="CAP/Cytokinesis_protein"/>
</dbReference>
<dbReference type="PANTHER" id="PTHR46333:SF2">
    <property type="entry name" value="CYTOKINESIS PROTEIN 3"/>
    <property type="match status" value="1"/>
</dbReference>
<dbReference type="PANTHER" id="PTHR46333">
    <property type="entry name" value="CYTOKINESIS PROTEIN 3"/>
    <property type="match status" value="1"/>
</dbReference>
<evidence type="ECO:0000313" key="2">
    <source>
        <dbReference type="EMBL" id="TJY36411.1"/>
    </source>
</evidence>
<proteinExistence type="predicted"/>
<dbReference type="AlphaFoldDB" id="A0A4U0EWP1"/>
<dbReference type="InterPro" id="IPR002931">
    <property type="entry name" value="Transglutaminase-like"/>
</dbReference>
<dbReference type="Gene3D" id="3.10.620.30">
    <property type="match status" value="1"/>
</dbReference>
<dbReference type="RefSeq" id="WP_136842512.1">
    <property type="nucleotide sequence ID" value="NZ_SUPL01000003.1"/>
</dbReference>
<dbReference type="Pfam" id="PF01841">
    <property type="entry name" value="Transglut_core"/>
    <property type="match status" value="1"/>
</dbReference>
<accession>A0A4U0EWP1</accession>
<evidence type="ECO:0000313" key="3">
    <source>
        <dbReference type="Proteomes" id="UP000307657"/>
    </source>
</evidence>
<dbReference type="OrthoDB" id="9788327at2"/>
<dbReference type="SUPFAM" id="SSF54001">
    <property type="entry name" value="Cysteine proteinases"/>
    <property type="match status" value="1"/>
</dbReference>
<feature type="domain" description="Transglutaminase-like" evidence="1">
    <location>
        <begin position="104"/>
        <end position="171"/>
    </location>
</feature>
<reference evidence="2 3" key="1">
    <citation type="submission" date="2019-04" db="EMBL/GenBank/DDBJ databases">
        <title>Lacinutrix sp. nov., isolated from marine water.</title>
        <authorList>
            <person name="Kim W."/>
        </authorList>
    </citation>
    <scope>NUCLEOTIDE SEQUENCE [LARGE SCALE GENOMIC DNA]</scope>
    <source>
        <strain evidence="2 3">CAU 1491</strain>
    </source>
</reference>
<evidence type="ECO:0000259" key="1">
    <source>
        <dbReference type="SMART" id="SM00460"/>
    </source>
</evidence>
<name>A0A4U0EWP1_9FLAO</name>
<keyword evidence="3" id="KW-1185">Reference proteome</keyword>
<comment type="caution">
    <text evidence="2">The sequence shown here is derived from an EMBL/GenBank/DDBJ whole genome shotgun (WGS) entry which is preliminary data.</text>
</comment>